<reference evidence="3" key="1">
    <citation type="submission" date="2021-01" db="EMBL/GenBank/DDBJ databases">
        <authorList>
            <consortium name="Aspergillus chevalieri M1 genome sequencing consortium"/>
            <person name="Kazuki M."/>
            <person name="Futagami T."/>
        </authorList>
    </citation>
    <scope>NUCLEOTIDE SEQUENCE</scope>
    <source>
        <strain evidence="3">M1</strain>
    </source>
</reference>
<accession>A0A7R7VUI9</accession>
<dbReference type="InterPro" id="IPR024084">
    <property type="entry name" value="IsoPropMal-DH-like_dom"/>
</dbReference>
<comment type="similarity">
    <text evidence="1">Belongs to the isocitrate and isopropylmalate dehydrogenases family.</text>
</comment>
<evidence type="ECO:0000256" key="1">
    <source>
        <dbReference type="ARBA" id="ARBA00007769"/>
    </source>
</evidence>
<dbReference type="PANTHER" id="PTHR43275:SF2">
    <property type="entry name" value="DEHYDROGENASE, PUTATIVE (AFU_ORTHOLOGUE AFUA_1G04150)-RELATED"/>
    <property type="match status" value="1"/>
</dbReference>
<dbReference type="Gene3D" id="3.40.718.10">
    <property type="entry name" value="Isopropylmalate Dehydrogenase"/>
    <property type="match status" value="1"/>
</dbReference>
<dbReference type="InterPro" id="IPR050501">
    <property type="entry name" value="ICDH/IPMDH"/>
</dbReference>
<dbReference type="SMART" id="SM01329">
    <property type="entry name" value="Iso_dh"/>
    <property type="match status" value="1"/>
</dbReference>
<evidence type="ECO:0000259" key="2">
    <source>
        <dbReference type="SMART" id="SM01329"/>
    </source>
</evidence>
<dbReference type="Pfam" id="PF00180">
    <property type="entry name" value="Iso_dh"/>
    <property type="match status" value="1"/>
</dbReference>
<dbReference type="AlphaFoldDB" id="A0A7R7VUI9"/>
<sequence length="308" mass="33658">MPACLDPWAHQASEWLCLQHEQLIDKFTDVPDHNISLWGLLLAIRGPLQLFANVRPVRSFPGSKSPLANLPPEGIGWALVRENSEGEYSGHGGRSHIDQPWEVATEVAIFTRAGVERILRFAFEMAQSRPRKHLTIVSKINSLRNGLVLWDNVAAEIARDFPDVSWDKTLVDAMTVRIVNKPNTLDTIVGTNLHMDILSDLAASLAGSIGIAASSNLDPTRKNPSMFEPVHGSAFDITGRGVANPLGAIWSAAEMLTWLGESTVAEHPMECVQTVCRAGILTADLGGNAKTQDMVNAICEEIERRGPF</sequence>
<dbReference type="KEGG" id="ache:ACHE_60948A"/>
<proteinExistence type="inferred from homology"/>
<protein>
    <recommendedName>
        <fullName evidence="2">Isopropylmalate dehydrogenase-like domain-containing protein</fullName>
    </recommendedName>
</protein>
<gene>
    <name evidence="3" type="ORF">ACHE_60948A</name>
</gene>
<name>A0A7R7VUI9_ASPCH</name>
<dbReference type="EMBL" id="AP024421">
    <property type="protein sequence ID" value="BCR91062.1"/>
    <property type="molecule type" value="Genomic_DNA"/>
</dbReference>
<evidence type="ECO:0000313" key="3">
    <source>
        <dbReference type="EMBL" id="BCR91062.1"/>
    </source>
</evidence>
<keyword evidence="4" id="KW-1185">Reference proteome</keyword>
<evidence type="ECO:0000313" key="4">
    <source>
        <dbReference type="Proteomes" id="UP000637239"/>
    </source>
</evidence>
<dbReference type="GeneID" id="66985420"/>
<dbReference type="Proteomes" id="UP000637239">
    <property type="component" value="Chromosome 6"/>
</dbReference>
<reference evidence="3" key="2">
    <citation type="submission" date="2021-02" db="EMBL/GenBank/DDBJ databases">
        <title>Aspergillus chevalieri M1 genome sequence.</title>
        <authorList>
            <person name="Kadooka C."/>
            <person name="Mori K."/>
            <person name="Futagami T."/>
        </authorList>
    </citation>
    <scope>NUCLEOTIDE SEQUENCE</scope>
    <source>
        <strain evidence="3">M1</strain>
    </source>
</reference>
<dbReference type="RefSeq" id="XP_043139584.1">
    <property type="nucleotide sequence ID" value="XM_043282178.1"/>
</dbReference>
<organism evidence="3 4">
    <name type="scientific">Aspergillus chevalieri</name>
    <name type="common">Eurotium chevalieri</name>
    <dbReference type="NCBI Taxonomy" id="182096"/>
    <lineage>
        <taxon>Eukaryota</taxon>
        <taxon>Fungi</taxon>
        <taxon>Dikarya</taxon>
        <taxon>Ascomycota</taxon>
        <taxon>Pezizomycotina</taxon>
        <taxon>Eurotiomycetes</taxon>
        <taxon>Eurotiomycetidae</taxon>
        <taxon>Eurotiales</taxon>
        <taxon>Aspergillaceae</taxon>
        <taxon>Aspergillus</taxon>
        <taxon>Aspergillus subgen. Aspergillus</taxon>
    </lineage>
</organism>
<dbReference type="SUPFAM" id="SSF53659">
    <property type="entry name" value="Isocitrate/Isopropylmalate dehydrogenase-like"/>
    <property type="match status" value="1"/>
</dbReference>
<feature type="domain" description="Isopropylmalate dehydrogenase-like" evidence="2">
    <location>
        <begin position="7"/>
        <end position="298"/>
    </location>
</feature>
<dbReference type="PANTHER" id="PTHR43275">
    <property type="entry name" value="D-MALATE DEHYDROGENASE [DECARBOXYLATING]"/>
    <property type="match status" value="1"/>
</dbReference>